<keyword evidence="4" id="KW-1003">Cell membrane</keyword>
<evidence type="ECO:0000313" key="21">
    <source>
        <dbReference type="Proteomes" id="UP001597044"/>
    </source>
</evidence>
<keyword evidence="13 15" id="KW-0472">Membrane</keyword>
<keyword evidence="8" id="KW-0547">Nucleotide-binding</keyword>
<dbReference type="EMBL" id="JBHTIT010000001">
    <property type="protein sequence ID" value="MFD0949404.1"/>
    <property type="molecule type" value="Genomic_DNA"/>
</dbReference>
<feature type="transmembrane region" description="Helical" evidence="15">
    <location>
        <begin position="318"/>
        <end position="340"/>
    </location>
</feature>
<dbReference type="NCBIfam" id="TIGR00229">
    <property type="entry name" value="sensory_box"/>
    <property type="match status" value="1"/>
</dbReference>
<dbReference type="RefSeq" id="WP_379069085.1">
    <property type="nucleotide sequence ID" value="NZ_JBHTIT010000001.1"/>
</dbReference>
<feature type="domain" description="PAS" evidence="18">
    <location>
        <begin position="313"/>
        <end position="357"/>
    </location>
</feature>
<evidence type="ECO:0000259" key="18">
    <source>
        <dbReference type="PROSITE" id="PS50112"/>
    </source>
</evidence>
<comment type="catalytic activity">
    <reaction evidence="1">
        <text>ATP + protein L-histidine = ADP + protein N-phospho-L-histidine.</text>
        <dbReference type="EC" id="2.7.13.3"/>
    </reaction>
</comment>
<dbReference type="InterPro" id="IPR003594">
    <property type="entry name" value="HATPase_dom"/>
</dbReference>
<dbReference type="EC" id="2.7.13.3" evidence="3"/>
<dbReference type="PANTHER" id="PTHR45339:SF1">
    <property type="entry name" value="HYBRID SIGNAL TRANSDUCTION HISTIDINE KINASE J"/>
    <property type="match status" value="1"/>
</dbReference>
<dbReference type="Pfam" id="PF00989">
    <property type="entry name" value="PAS"/>
    <property type="match status" value="1"/>
</dbReference>
<dbReference type="SMART" id="SM00091">
    <property type="entry name" value="PAS"/>
    <property type="match status" value="1"/>
</dbReference>
<dbReference type="CDD" id="cd17546">
    <property type="entry name" value="REC_hyHK_CKI1_RcsC-like"/>
    <property type="match status" value="2"/>
</dbReference>
<dbReference type="InterPro" id="IPR000700">
    <property type="entry name" value="PAS-assoc_C"/>
</dbReference>
<dbReference type="SUPFAM" id="SSF103190">
    <property type="entry name" value="Sensory domain-like"/>
    <property type="match status" value="1"/>
</dbReference>
<dbReference type="InterPro" id="IPR036097">
    <property type="entry name" value="HisK_dim/P_sf"/>
</dbReference>
<dbReference type="SUPFAM" id="SSF47384">
    <property type="entry name" value="Homodimeric domain of signal transducing histidine kinase"/>
    <property type="match status" value="1"/>
</dbReference>
<name>A0ABW3HHY0_9GAMM</name>
<keyword evidence="6" id="KW-0808">Transferase</keyword>
<dbReference type="Proteomes" id="UP001597044">
    <property type="component" value="Unassembled WGS sequence"/>
</dbReference>
<feature type="domain" description="PAC" evidence="19">
    <location>
        <begin position="385"/>
        <end position="437"/>
    </location>
</feature>
<evidence type="ECO:0000256" key="1">
    <source>
        <dbReference type="ARBA" id="ARBA00000085"/>
    </source>
</evidence>
<evidence type="ECO:0000259" key="17">
    <source>
        <dbReference type="PROSITE" id="PS50110"/>
    </source>
</evidence>
<keyword evidence="7 15" id="KW-0812">Transmembrane</keyword>
<dbReference type="Pfam" id="PF01627">
    <property type="entry name" value="Hpt"/>
    <property type="match status" value="1"/>
</dbReference>
<comment type="subcellular location">
    <subcellularLocation>
        <location evidence="2">Cell membrane</location>
        <topology evidence="2">Multi-pass membrane protein</topology>
    </subcellularLocation>
</comment>
<evidence type="ECO:0000256" key="3">
    <source>
        <dbReference type="ARBA" id="ARBA00012438"/>
    </source>
</evidence>
<evidence type="ECO:0000256" key="5">
    <source>
        <dbReference type="ARBA" id="ARBA00022553"/>
    </source>
</evidence>
<keyword evidence="11 15" id="KW-1133">Transmembrane helix</keyword>
<feature type="domain" description="Response regulatory" evidence="17">
    <location>
        <begin position="857"/>
        <end position="974"/>
    </location>
</feature>
<evidence type="ECO:0000256" key="7">
    <source>
        <dbReference type="ARBA" id="ARBA00022692"/>
    </source>
</evidence>
<dbReference type="InterPro" id="IPR005467">
    <property type="entry name" value="His_kinase_dom"/>
</dbReference>
<keyword evidence="21" id="KW-1185">Reference proteome</keyword>
<evidence type="ECO:0000256" key="14">
    <source>
        <dbReference type="PROSITE-ProRule" id="PRU00169"/>
    </source>
</evidence>
<dbReference type="PANTHER" id="PTHR45339">
    <property type="entry name" value="HYBRID SIGNAL TRANSDUCTION HISTIDINE KINASE J"/>
    <property type="match status" value="1"/>
</dbReference>
<dbReference type="Pfam" id="PF21623">
    <property type="entry name" value="HK_sensor_dom_bact"/>
    <property type="match status" value="1"/>
</dbReference>
<dbReference type="SUPFAM" id="SSF55785">
    <property type="entry name" value="PYP-like sensor domain (PAS domain)"/>
    <property type="match status" value="1"/>
</dbReference>
<comment type="caution">
    <text evidence="20">The sequence shown here is derived from an EMBL/GenBank/DDBJ whole genome shotgun (WGS) entry which is preliminary data.</text>
</comment>
<evidence type="ECO:0000256" key="9">
    <source>
        <dbReference type="ARBA" id="ARBA00022777"/>
    </source>
</evidence>
<evidence type="ECO:0000256" key="13">
    <source>
        <dbReference type="ARBA" id="ARBA00023136"/>
    </source>
</evidence>
<feature type="modified residue" description="4-aspartylphosphate" evidence="14">
    <location>
        <position position="766"/>
    </location>
</feature>
<dbReference type="SMART" id="SM00388">
    <property type="entry name" value="HisKA"/>
    <property type="match status" value="1"/>
</dbReference>
<dbReference type="SMART" id="SM00448">
    <property type="entry name" value="REC"/>
    <property type="match status" value="2"/>
</dbReference>
<dbReference type="SUPFAM" id="SSF55874">
    <property type="entry name" value="ATPase domain of HSP90 chaperone/DNA topoisomerase II/histidine kinase"/>
    <property type="match status" value="1"/>
</dbReference>
<evidence type="ECO:0000313" key="20">
    <source>
        <dbReference type="EMBL" id="MFD0949404.1"/>
    </source>
</evidence>
<dbReference type="PROSITE" id="PS50110">
    <property type="entry name" value="RESPONSE_REGULATORY"/>
    <property type="match status" value="2"/>
</dbReference>
<organism evidence="20 21">
    <name type="scientific">Paraperlucidibaca wandonensis</name>
    <dbReference type="NCBI Taxonomy" id="1268273"/>
    <lineage>
        <taxon>Bacteria</taxon>
        <taxon>Pseudomonadati</taxon>
        <taxon>Pseudomonadota</taxon>
        <taxon>Gammaproteobacteria</taxon>
        <taxon>Moraxellales</taxon>
        <taxon>Moraxellaceae</taxon>
        <taxon>Paraperlucidibaca</taxon>
    </lineage>
</organism>
<accession>A0ABW3HHY0</accession>
<dbReference type="PRINTS" id="PR00344">
    <property type="entry name" value="BCTRLSENSOR"/>
</dbReference>
<feature type="transmembrane region" description="Helical" evidence="15">
    <location>
        <begin position="282"/>
        <end position="303"/>
    </location>
</feature>
<feature type="modified residue" description="4-aspartylphosphate" evidence="14">
    <location>
        <position position="908"/>
    </location>
</feature>
<evidence type="ECO:0000256" key="12">
    <source>
        <dbReference type="ARBA" id="ARBA00023012"/>
    </source>
</evidence>
<dbReference type="CDD" id="cd00082">
    <property type="entry name" value="HisKA"/>
    <property type="match status" value="1"/>
</dbReference>
<dbReference type="PROSITE" id="PS50112">
    <property type="entry name" value="PAS"/>
    <property type="match status" value="1"/>
</dbReference>
<sequence length="1115" mass="121289">MSALRSEQFKSRIDALRNDVHFLSRLPPLKGMTRAAFHGGIDPQLQISSDVWAQQLNNVYLAYLETNPALLQIRLISVKDDGKELVRVNKRSGVAKIVPMDQLQNKADTLYYREVLKLKPQEIYISPLNLNREYGKVEIPHTPVLRLATPVYTPDGQLYAMVVLNYDSKSLLQSIEARLPSYAQAYITNPDGDFILHPNPSHEYGFDLGKRYRWQDMATANVTEADIPHGITLWNTMDDRVLHAAFRSVTIGDGRTAYPLSIAIATDDRMIMDNVIAARKTVLLNMLLVSLISMIFLQLYLIIRRRQRQIDMQQSRQAAIVASASDAIIVTTLTGTILSWNQASTRLFDYSAEEAIGCDIATLIGGDTSETASTQKTLSQGLTVPHFSTSREQRDGNVIYVSCSVSPVLDAQGQVSAVAHSLRDISREKAAEAEVLALNANLEYQVEERTAELLVAKERAEVASQAKSAFVANISHEIRTPMNAVLGITHLLGKTKLSADQTKYLNMLRGAGESLLTLLNDILDFSKIEAGHMALVESPFRLNDVLNVLATIMSVNAAHKSIELIIGVEPDVAESYVGDVQRLQQVLVNLVGNAIKFTEEGEVALLVDNYRDSELGPCVRFRVRDTGIGMTADQQAGLFAPFSQADASITRRFGGTGLGLAISKRLVALMGGSLLLNSEFGMGTEFSICIPLALSDLDLDIQRSANKLGDLRVLVVDDNPTSCEYLCKAIKSWGWHASAAASGKDALAVINRAQAAHNAFDVLVLDWQMPGLDGLETMSAVQAEHPEASWPMVIMVSAFEQSEMQLALGKRSIDAVLVKPVTSSNLFDTLHEAIAKQRGETLVALPKTVEQPLLGVRILLVEDNALNRFVAGQMLTQAGAEVRMAEHGEQAIEAIKSDPSAIDLILMDIQMPVMDGITATEYLRQNDQWKGPILAMTAGVLDSERESYLAAGMNGFIAKPIIHEQMMASIKAILESQPKATTSALVAGKRPAIPAQKMLADFDVSSLLALAQNDSGYVDALAKIIAKAVAAGVSPLSDANAAWIAGDSDRAAGILHSLRGSLGSLGAQHFAHIALQLELAISANDTAQVQPLFDATTESLTASLTQAARWLESRQ</sequence>
<dbReference type="InterPro" id="IPR036890">
    <property type="entry name" value="HATPase_C_sf"/>
</dbReference>
<dbReference type="SMART" id="SM00387">
    <property type="entry name" value="HATPase_c"/>
    <property type="match status" value="1"/>
</dbReference>
<evidence type="ECO:0000256" key="8">
    <source>
        <dbReference type="ARBA" id="ARBA00022741"/>
    </source>
</evidence>
<dbReference type="Pfam" id="PF00512">
    <property type="entry name" value="HisKA"/>
    <property type="match status" value="1"/>
</dbReference>
<evidence type="ECO:0000256" key="4">
    <source>
        <dbReference type="ARBA" id="ARBA00022475"/>
    </source>
</evidence>
<dbReference type="InterPro" id="IPR003661">
    <property type="entry name" value="HisK_dim/P_dom"/>
</dbReference>
<dbReference type="PROSITE" id="PS50113">
    <property type="entry name" value="PAC"/>
    <property type="match status" value="1"/>
</dbReference>
<dbReference type="InterPro" id="IPR029151">
    <property type="entry name" value="Sensor-like_sf"/>
</dbReference>
<dbReference type="CDD" id="cd00130">
    <property type="entry name" value="PAS"/>
    <property type="match status" value="1"/>
</dbReference>
<dbReference type="InterPro" id="IPR008207">
    <property type="entry name" value="Sig_transdc_His_kin_Hpt_dom"/>
</dbReference>
<dbReference type="Pfam" id="PF02518">
    <property type="entry name" value="HATPase_c"/>
    <property type="match status" value="1"/>
</dbReference>
<dbReference type="InterPro" id="IPR001789">
    <property type="entry name" value="Sig_transdc_resp-reg_receiver"/>
</dbReference>
<dbReference type="PROSITE" id="PS50109">
    <property type="entry name" value="HIS_KIN"/>
    <property type="match status" value="1"/>
</dbReference>
<dbReference type="CDD" id="cd16922">
    <property type="entry name" value="HATPase_EvgS-ArcB-TorS-like"/>
    <property type="match status" value="1"/>
</dbReference>
<dbReference type="InterPro" id="IPR004358">
    <property type="entry name" value="Sig_transdc_His_kin-like_C"/>
</dbReference>
<dbReference type="Gene3D" id="3.40.50.2300">
    <property type="match status" value="2"/>
</dbReference>
<dbReference type="Gene3D" id="1.20.120.160">
    <property type="entry name" value="HPT domain"/>
    <property type="match status" value="1"/>
</dbReference>
<dbReference type="InterPro" id="IPR013767">
    <property type="entry name" value="PAS_fold"/>
</dbReference>
<gene>
    <name evidence="20" type="ORF">ACFQ0F_03190</name>
</gene>
<protein>
    <recommendedName>
        <fullName evidence="3">histidine kinase</fullName>
        <ecNumber evidence="3">2.7.13.3</ecNumber>
    </recommendedName>
</protein>
<keyword evidence="10" id="KW-0067">ATP-binding</keyword>
<feature type="domain" description="Histidine kinase" evidence="16">
    <location>
        <begin position="473"/>
        <end position="694"/>
    </location>
</feature>
<dbReference type="InterPro" id="IPR011006">
    <property type="entry name" value="CheY-like_superfamily"/>
</dbReference>
<dbReference type="InterPro" id="IPR000014">
    <property type="entry name" value="PAS"/>
</dbReference>
<dbReference type="SUPFAM" id="SSF47226">
    <property type="entry name" value="Histidine-containing phosphotransfer domain, HPT domain"/>
    <property type="match status" value="1"/>
</dbReference>
<dbReference type="InterPro" id="IPR048760">
    <property type="entry name" value="VP0354-like_sensor_dom"/>
</dbReference>
<evidence type="ECO:0000256" key="11">
    <source>
        <dbReference type="ARBA" id="ARBA00022989"/>
    </source>
</evidence>
<keyword evidence="5 14" id="KW-0597">Phosphoprotein</keyword>
<dbReference type="Gene3D" id="3.30.450.20">
    <property type="entry name" value="PAS domain"/>
    <property type="match status" value="2"/>
</dbReference>
<keyword evidence="12" id="KW-0902">Two-component regulatory system</keyword>
<evidence type="ECO:0000259" key="16">
    <source>
        <dbReference type="PROSITE" id="PS50109"/>
    </source>
</evidence>
<evidence type="ECO:0000259" key="19">
    <source>
        <dbReference type="PROSITE" id="PS50113"/>
    </source>
</evidence>
<proteinExistence type="predicted"/>
<dbReference type="Pfam" id="PF00072">
    <property type="entry name" value="Response_reg"/>
    <property type="match status" value="2"/>
</dbReference>
<dbReference type="InterPro" id="IPR036641">
    <property type="entry name" value="HPT_dom_sf"/>
</dbReference>
<dbReference type="InterPro" id="IPR035965">
    <property type="entry name" value="PAS-like_dom_sf"/>
</dbReference>
<feature type="domain" description="Response regulatory" evidence="17">
    <location>
        <begin position="712"/>
        <end position="834"/>
    </location>
</feature>
<dbReference type="SUPFAM" id="SSF52172">
    <property type="entry name" value="CheY-like"/>
    <property type="match status" value="2"/>
</dbReference>
<reference evidence="21" key="1">
    <citation type="journal article" date="2019" name="Int. J. Syst. Evol. Microbiol.">
        <title>The Global Catalogue of Microorganisms (GCM) 10K type strain sequencing project: providing services to taxonomists for standard genome sequencing and annotation.</title>
        <authorList>
            <consortium name="The Broad Institute Genomics Platform"/>
            <consortium name="The Broad Institute Genome Sequencing Center for Infectious Disease"/>
            <person name="Wu L."/>
            <person name="Ma J."/>
        </authorList>
    </citation>
    <scope>NUCLEOTIDE SEQUENCE [LARGE SCALE GENOMIC DNA]</scope>
    <source>
        <strain evidence="21">CCUG 63419</strain>
    </source>
</reference>
<dbReference type="Gene3D" id="1.10.287.130">
    <property type="match status" value="1"/>
</dbReference>
<evidence type="ECO:0000256" key="2">
    <source>
        <dbReference type="ARBA" id="ARBA00004651"/>
    </source>
</evidence>
<evidence type="ECO:0000256" key="6">
    <source>
        <dbReference type="ARBA" id="ARBA00022679"/>
    </source>
</evidence>
<dbReference type="Gene3D" id="3.30.565.10">
    <property type="entry name" value="Histidine kinase-like ATPase, C-terminal domain"/>
    <property type="match status" value="1"/>
</dbReference>
<keyword evidence="9" id="KW-0418">Kinase</keyword>
<evidence type="ECO:0000256" key="10">
    <source>
        <dbReference type="ARBA" id="ARBA00022840"/>
    </source>
</evidence>
<evidence type="ECO:0000256" key="15">
    <source>
        <dbReference type="SAM" id="Phobius"/>
    </source>
</evidence>